<dbReference type="EMBL" id="CAJNOQ010008618">
    <property type="protein sequence ID" value="CAF1202142.1"/>
    <property type="molecule type" value="Genomic_DNA"/>
</dbReference>
<evidence type="ECO:0000256" key="2">
    <source>
        <dbReference type="ARBA" id="ARBA00022723"/>
    </source>
</evidence>
<keyword evidence="3" id="KW-0863">Zinc-finger</keyword>
<reference evidence="6" key="1">
    <citation type="submission" date="2021-02" db="EMBL/GenBank/DDBJ databases">
        <authorList>
            <person name="Nowell W R."/>
        </authorList>
    </citation>
    <scope>NUCLEOTIDE SEQUENCE</scope>
</reference>
<keyword evidence="5" id="KW-0539">Nucleus</keyword>
<feature type="non-terminal residue" evidence="6">
    <location>
        <position position="1"/>
    </location>
</feature>
<dbReference type="SUPFAM" id="SSF53098">
    <property type="entry name" value="Ribonuclease H-like"/>
    <property type="match status" value="1"/>
</dbReference>
<protein>
    <submittedName>
        <fullName evidence="6">Uncharacterized protein</fullName>
    </submittedName>
</protein>
<dbReference type="GO" id="GO:0005634">
    <property type="term" value="C:nucleus"/>
    <property type="evidence" value="ECO:0007669"/>
    <property type="project" value="UniProtKB-SubCell"/>
</dbReference>
<dbReference type="PANTHER" id="PTHR46481">
    <property type="entry name" value="ZINC FINGER BED DOMAIN-CONTAINING PROTEIN 4"/>
    <property type="match status" value="1"/>
</dbReference>
<dbReference type="GO" id="GO:0008270">
    <property type="term" value="F:zinc ion binding"/>
    <property type="evidence" value="ECO:0007669"/>
    <property type="project" value="UniProtKB-KW"/>
</dbReference>
<comment type="subcellular location">
    <subcellularLocation>
        <location evidence="1">Nucleus</location>
    </subcellularLocation>
</comment>
<dbReference type="Proteomes" id="UP000681722">
    <property type="component" value="Unassembled WGS sequence"/>
</dbReference>
<dbReference type="InterPro" id="IPR012337">
    <property type="entry name" value="RNaseH-like_sf"/>
</dbReference>
<dbReference type="OrthoDB" id="6758641at2759"/>
<evidence type="ECO:0000256" key="5">
    <source>
        <dbReference type="ARBA" id="ARBA00023242"/>
    </source>
</evidence>
<name>A0A814WGQ1_9BILA</name>
<dbReference type="AlphaFoldDB" id="A0A814WGQ1"/>
<evidence type="ECO:0000313" key="7">
    <source>
        <dbReference type="EMBL" id="CAF3966550.1"/>
    </source>
</evidence>
<organism evidence="6 8">
    <name type="scientific">Didymodactylos carnosus</name>
    <dbReference type="NCBI Taxonomy" id="1234261"/>
    <lineage>
        <taxon>Eukaryota</taxon>
        <taxon>Metazoa</taxon>
        <taxon>Spiralia</taxon>
        <taxon>Gnathifera</taxon>
        <taxon>Rotifera</taxon>
        <taxon>Eurotatoria</taxon>
        <taxon>Bdelloidea</taxon>
        <taxon>Philodinida</taxon>
        <taxon>Philodinidae</taxon>
        <taxon>Didymodactylos</taxon>
    </lineage>
</organism>
<dbReference type="InterPro" id="IPR052035">
    <property type="entry name" value="ZnF_BED_domain_contain"/>
</dbReference>
<gene>
    <name evidence="6" type="ORF">GPM918_LOCUS23775</name>
    <name evidence="7" type="ORF">SRO942_LOCUS23774</name>
</gene>
<evidence type="ECO:0000256" key="1">
    <source>
        <dbReference type="ARBA" id="ARBA00004123"/>
    </source>
</evidence>
<evidence type="ECO:0000313" key="6">
    <source>
        <dbReference type="EMBL" id="CAF1202142.1"/>
    </source>
</evidence>
<comment type="caution">
    <text evidence="6">The sequence shown here is derived from an EMBL/GenBank/DDBJ whole genome shotgun (WGS) entry which is preliminary data.</text>
</comment>
<sequence length="149" mass="17422">VNDNWAMDVIQDETGMIPDQETVANLLKKCRSLVNMIKRSSILTSFFDCERMKANIKCTLSGDMKTRWNSSFIMINSLLKLRVIIETLFKEKYDLNVRRDQITRLIAMELLTDDWTLLEKLHYVLEPFYVATTIMSGRSYSTIGICYYL</sequence>
<dbReference type="EMBL" id="CAJOBC010008619">
    <property type="protein sequence ID" value="CAF3966550.1"/>
    <property type="molecule type" value="Genomic_DNA"/>
</dbReference>
<evidence type="ECO:0000313" key="8">
    <source>
        <dbReference type="Proteomes" id="UP000663829"/>
    </source>
</evidence>
<keyword evidence="4" id="KW-0862">Zinc</keyword>
<dbReference type="Proteomes" id="UP000663829">
    <property type="component" value="Unassembled WGS sequence"/>
</dbReference>
<accession>A0A814WGQ1</accession>
<proteinExistence type="predicted"/>
<keyword evidence="8" id="KW-1185">Reference proteome</keyword>
<keyword evidence="2" id="KW-0479">Metal-binding</keyword>
<evidence type="ECO:0000256" key="3">
    <source>
        <dbReference type="ARBA" id="ARBA00022771"/>
    </source>
</evidence>
<dbReference type="PANTHER" id="PTHR46481:SF10">
    <property type="entry name" value="ZINC FINGER BED DOMAIN-CONTAINING PROTEIN 39"/>
    <property type="match status" value="1"/>
</dbReference>
<evidence type="ECO:0000256" key="4">
    <source>
        <dbReference type="ARBA" id="ARBA00022833"/>
    </source>
</evidence>